<reference evidence="7" key="1">
    <citation type="submission" date="2010-12" db="EMBL/GenBank/DDBJ databases">
        <title>Complete sequence of Desulfovibrio aespoeensis Aspo-2.</title>
        <authorList>
            <consortium name="US DOE Joint Genome Institute"/>
            <person name="Lucas S."/>
            <person name="Copeland A."/>
            <person name="Lapidus A."/>
            <person name="Cheng J.-F."/>
            <person name="Goodwin L."/>
            <person name="Pitluck S."/>
            <person name="Chertkov O."/>
            <person name="Misra M."/>
            <person name="Detter J.C."/>
            <person name="Han C."/>
            <person name="Tapia R."/>
            <person name="Land M."/>
            <person name="Hauser L."/>
            <person name="Kyrpides N."/>
            <person name="Ivanova N."/>
            <person name="Ovchinnikova G."/>
            <person name="Pedersen K."/>
            <person name="Jagevall S."/>
            <person name="Hazen T."/>
            <person name="Woyke T."/>
        </authorList>
    </citation>
    <scope>NUCLEOTIDE SEQUENCE [LARGE SCALE GENOMIC DNA]</scope>
    <source>
        <strain evidence="7">ATCC 700646 / DSM 10631 / Aspo-2</strain>
    </source>
</reference>
<dbReference type="KEGG" id="das:Daes_0261"/>
<sequence precursor="true">MQLPVVDSGATLLTTLGYLCLMLGVMFLAYYLLKRLGIQGWGAHGGKDGPRLISRLALGARQSVAVVRFRDRDLLLGVTEDRVSLLADVEAGEVGEDGARASGPKSFAALLRKGTGGDEK</sequence>
<comment type="subcellular location">
    <subcellularLocation>
        <location evidence="5">Cell membrane</location>
    </subcellularLocation>
    <subcellularLocation>
        <location evidence="5">Bacterial flagellum basal body</location>
    </subcellularLocation>
</comment>
<keyword evidence="3 5" id="KW-1133">Transmembrane helix</keyword>
<dbReference type="GO" id="GO:0009425">
    <property type="term" value="C:bacterial-type flagellum basal body"/>
    <property type="evidence" value="ECO:0007669"/>
    <property type="project" value="UniProtKB-SubCell"/>
</dbReference>
<dbReference type="OrthoDB" id="5472171at2"/>
<dbReference type="EMBL" id="CP002431">
    <property type="protein sequence ID" value="ADU61288.1"/>
    <property type="molecule type" value="Genomic_DNA"/>
</dbReference>
<dbReference type="InterPro" id="IPR022781">
    <property type="entry name" value="Flagellar_biosynth_FliO"/>
</dbReference>
<reference evidence="6 7" key="2">
    <citation type="journal article" date="2014" name="Genome Announc.">
        <title>Complete Genome Sequence of the Subsurface, Mesophilic Sulfate-Reducing Bacterium Desulfovibrio aespoeensis Aspo-2.</title>
        <authorList>
            <person name="Pedersen K."/>
            <person name="Bengtsson A."/>
            <person name="Edlund J."/>
            <person name="Rabe L."/>
            <person name="Hazen T."/>
            <person name="Chakraborty R."/>
            <person name="Goodwin L."/>
            <person name="Shapiro N."/>
        </authorList>
    </citation>
    <scope>NUCLEOTIDE SEQUENCE [LARGE SCALE GENOMIC DNA]</scope>
    <source>
        <strain evidence="7">ATCC 700646 / DSM 10631 / Aspo-2</strain>
    </source>
</reference>
<keyword evidence="1 5" id="KW-1003">Cell membrane</keyword>
<evidence type="ECO:0000256" key="5">
    <source>
        <dbReference type="RuleBase" id="RU362064"/>
    </source>
</evidence>
<dbReference type="Pfam" id="PF04347">
    <property type="entry name" value="FliO"/>
    <property type="match status" value="1"/>
</dbReference>
<accession>E6VVT6</accession>
<evidence type="ECO:0000256" key="2">
    <source>
        <dbReference type="ARBA" id="ARBA00022692"/>
    </source>
</evidence>
<evidence type="ECO:0000313" key="7">
    <source>
        <dbReference type="Proteomes" id="UP000002191"/>
    </source>
</evidence>
<dbReference type="AlphaFoldDB" id="E6VVT6"/>
<gene>
    <name evidence="6" type="ordered locus">Daes_0261</name>
</gene>
<organism evidence="6 7">
    <name type="scientific">Pseudodesulfovibrio aespoeensis (strain ATCC 700646 / DSM 10631 / Aspo-2)</name>
    <name type="common">Desulfovibrio aespoeensis</name>
    <dbReference type="NCBI Taxonomy" id="643562"/>
    <lineage>
        <taxon>Bacteria</taxon>
        <taxon>Pseudomonadati</taxon>
        <taxon>Thermodesulfobacteriota</taxon>
        <taxon>Desulfovibrionia</taxon>
        <taxon>Desulfovibrionales</taxon>
        <taxon>Desulfovibrionaceae</taxon>
    </lineage>
</organism>
<name>E6VVT6_PSEA9</name>
<dbReference type="GO" id="GO:0005886">
    <property type="term" value="C:plasma membrane"/>
    <property type="evidence" value="ECO:0007669"/>
    <property type="project" value="UniProtKB-SubCell"/>
</dbReference>
<feature type="transmembrane region" description="Helical" evidence="5">
    <location>
        <begin position="12"/>
        <end position="33"/>
    </location>
</feature>
<dbReference type="NCBIfam" id="TIGR03500">
    <property type="entry name" value="FliO_TIGR"/>
    <property type="match status" value="1"/>
</dbReference>
<keyword evidence="6" id="KW-0966">Cell projection</keyword>
<dbReference type="HOGENOM" id="CLU_113213_4_0_7"/>
<keyword evidence="5" id="KW-0975">Bacterial flagellum</keyword>
<keyword evidence="6" id="KW-0282">Flagellum</keyword>
<comment type="similarity">
    <text evidence="5">Belongs to the FliO/MopB family.</text>
</comment>
<evidence type="ECO:0000256" key="1">
    <source>
        <dbReference type="ARBA" id="ARBA00022475"/>
    </source>
</evidence>
<evidence type="ECO:0000256" key="3">
    <source>
        <dbReference type="ARBA" id="ARBA00022989"/>
    </source>
</evidence>
<keyword evidence="6" id="KW-0969">Cilium</keyword>
<protein>
    <recommendedName>
        <fullName evidence="5">Flagellar protein</fullName>
    </recommendedName>
</protein>
<keyword evidence="7" id="KW-1185">Reference proteome</keyword>
<evidence type="ECO:0000256" key="4">
    <source>
        <dbReference type="ARBA" id="ARBA00023136"/>
    </source>
</evidence>
<dbReference type="Proteomes" id="UP000002191">
    <property type="component" value="Chromosome"/>
</dbReference>
<dbReference type="eggNOG" id="COG3190">
    <property type="taxonomic scope" value="Bacteria"/>
</dbReference>
<dbReference type="STRING" id="643562.Daes_0261"/>
<dbReference type="GO" id="GO:0044781">
    <property type="term" value="P:bacterial-type flagellum organization"/>
    <property type="evidence" value="ECO:0007669"/>
    <property type="project" value="UniProtKB-UniRule"/>
</dbReference>
<keyword evidence="2 5" id="KW-0812">Transmembrane</keyword>
<proteinExistence type="inferred from homology"/>
<evidence type="ECO:0000313" key="6">
    <source>
        <dbReference type="EMBL" id="ADU61288.1"/>
    </source>
</evidence>
<keyword evidence="4 5" id="KW-0472">Membrane</keyword>